<comment type="caution">
    <text evidence="2">The sequence shown here is derived from an EMBL/GenBank/DDBJ whole genome shotgun (WGS) entry which is preliminary data.</text>
</comment>
<keyword evidence="3" id="KW-1185">Reference proteome</keyword>
<dbReference type="RefSeq" id="WP_255225929.1">
    <property type="nucleotide sequence ID" value="NZ_JAJEKE010000001.1"/>
</dbReference>
<dbReference type="CDD" id="cd00077">
    <property type="entry name" value="HDc"/>
    <property type="match status" value="1"/>
</dbReference>
<reference evidence="2 3" key="1">
    <citation type="submission" date="2021-10" db="EMBL/GenBank/DDBJ databases">
        <title>Lutispora strain m25 sp. nov., a thermophilic, non-spore-forming bacterium isolated from a lab-scale methanogenic bioreactor digesting anaerobic sludge.</title>
        <authorList>
            <person name="El Houari A."/>
            <person name="Mcdonald J."/>
        </authorList>
    </citation>
    <scope>NUCLEOTIDE SEQUENCE [LARGE SCALE GENOMIC DNA]</scope>
    <source>
        <strain evidence="3">m25</strain>
    </source>
</reference>
<dbReference type="Pfam" id="PF13487">
    <property type="entry name" value="HD_5"/>
    <property type="match status" value="1"/>
</dbReference>
<dbReference type="PANTHER" id="PTHR43155">
    <property type="entry name" value="CYCLIC DI-GMP PHOSPHODIESTERASE PA4108-RELATED"/>
    <property type="match status" value="1"/>
</dbReference>
<dbReference type="InterPro" id="IPR006675">
    <property type="entry name" value="HDIG_dom"/>
</dbReference>
<accession>A0ABT1NBE3</accession>
<dbReference type="SUPFAM" id="SSF109604">
    <property type="entry name" value="HD-domain/PDEase-like"/>
    <property type="match status" value="1"/>
</dbReference>
<evidence type="ECO:0000313" key="2">
    <source>
        <dbReference type="EMBL" id="MCQ1528446.1"/>
    </source>
</evidence>
<name>A0ABT1NBE3_9FIRM</name>
<evidence type="ECO:0000313" key="3">
    <source>
        <dbReference type="Proteomes" id="UP001651880"/>
    </source>
</evidence>
<proteinExistence type="predicted"/>
<dbReference type="EMBL" id="JAJEKE010000001">
    <property type="protein sequence ID" value="MCQ1528446.1"/>
    <property type="molecule type" value="Genomic_DNA"/>
</dbReference>
<dbReference type="PANTHER" id="PTHR43155:SF2">
    <property type="entry name" value="CYCLIC DI-GMP PHOSPHODIESTERASE PA4108"/>
    <property type="match status" value="1"/>
</dbReference>
<feature type="domain" description="HD-GYP" evidence="1">
    <location>
        <begin position="107"/>
        <end position="303"/>
    </location>
</feature>
<dbReference type="InterPro" id="IPR003607">
    <property type="entry name" value="HD/PDEase_dom"/>
</dbReference>
<gene>
    <name evidence="2" type="ORF">LJD61_02635</name>
</gene>
<dbReference type="PROSITE" id="PS51832">
    <property type="entry name" value="HD_GYP"/>
    <property type="match status" value="1"/>
</dbReference>
<organism evidence="2 3">
    <name type="scientific">Lutispora saccharofermentans</name>
    <dbReference type="NCBI Taxonomy" id="3024236"/>
    <lineage>
        <taxon>Bacteria</taxon>
        <taxon>Bacillati</taxon>
        <taxon>Bacillota</taxon>
        <taxon>Clostridia</taxon>
        <taxon>Lutisporales</taxon>
        <taxon>Lutisporaceae</taxon>
        <taxon>Lutispora</taxon>
    </lineage>
</organism>
<dbReference type="InterPro" id="IPR037522">
    <property type="entry name" value="HD_GYP_dom"/>
</dbReference>
<dbReference type="Gene3D" id="1.10.3210.10">
    <property type="entry name" value="Hypothetical protein af1432"/>
    <property type="match status" value="1"/>
</dbReference>
<protein>
    <submittedName>
        <fullName evidence="2">HD-GYP domain-containing protein</fullName>
    </submittedName>
</protein>
<sequence>MQSIMNINIEACVPGMKVSEEILNSFGATLIQKDSVLDNYTINKLMELGIESLKVYEGLEPEPSNSNKVAAIYSEKVDEFKNIIKDIGNGKTLDTLRVQAIVRDINNNFTSVNDIVANLNSIRSIDEYTYSHSINVSLLCSLIGSWLNLNEVQRKCLSYCGLLHDIGKSKISHEILEKPGPLSPKEFEEIKKHSILGYKILEGNVAISKDIMLSVLMHHEREDGSGYPFGIKGNQISLYAKITAIADVFDAMTSDKVYKKRQTPFDVFAMFESEYLTKCDTNILLTFLKRIADYYIGSRVRLNNDEYGEIVFINQKAISKPIIRLEDLSIIDMSKEKGLFIAEIF</sequence>
<dbReference type="Proteomes" id="UP001651880">
    <property type="component" value="Unassembled WGS sequence"/>
</dbReference>
<evidence type="ECO:0000259" key="1">
    <source>
        <dbReference type="PROSITE" id="PS51832"/>
    </source>
</evidence>
<dbReference type="NCBIfam" id="TIGR00277">
    <property type="entry name" value="HDIG"/>
    <property type="match status" value="1"/>
</dbReference>
<dbReference type="SMART" id="SM00471">
    <property type="entry name" value="HDc"/>
    <property type="match status" value="1"/>
</dbReference>